<proteinExistence type="predicted"/>
<dbReference type="EMBL" id="CABVMM010000002">
    <property type="protein sequence ID" value="VVU99156.1"/>
    <property type="molecule type" value="Genomic_DNA"/>
</dbReference>
<dbReference type="Proteomes" id="UP000356253">
    <property type="component" value="Unassembled WGS sequence"/>
</dbReference>
<organism evidence="1 2">
    <name type="scientific">Mesonia oceanica</name>
    <dbReference type="NCBI Taxonomy" id="2687242"/>
    <lineage>
        <taxon>Bacteria</taxon>
        <taxon>Pseudomonadati</taxon>
        <taxon>Bacteroidota</taxon>
        <taxon>Flavobacteriia</taxon>
        <taxon>Flavobacteriales</taxon>
        <taxon>Flavobacteriaceae</taxon>
        <taxon>Mesonia</taxon>
    </lineage>
</organism>
<accession>A0AC61Y3V3</accession>
<keyword evidence="2" id="KW-1185">Reference proteome</keyword>
<protein>
    <submittedName>
        <fullName evidence="1">Uncharacterized protein</fullName>
    </submittedName>
</protein>
<evidence type="ECO:0000313" key="2">
    <source>
        <dbReference type="Proteomes" id="UP000356253"/>
    </source>
</evidence>
<gene>
    <name evidence="1" type="ORF">FVB9532_00408</name>
</gene>
<name>A0AC61Y3V3_9FLAO</name>
<reference evidence="1" key="1">
    <citation type="submission" date="2019-09" db="EMBL/GenBank/DDBJ databases">
        <authorList>
            <person name="Rodrigo-Torres L."/>
            <person name="Arahal R. D."/>
            <person name="Lucena T."/>
        </authorList>
    </citation>
    <scope>NUCLEOTIDE SEQUENCE</scope>
    <source>
        <strain evidence="1">ISS653</strain>
    </source>
</reference>
<sequence>MKLNTLSIIVSIFFLLSCSSDDNNDNQNTIANVEFEVVITNNGDFGPDAIITTQINNISEEQAVGSFPFSRTYSEVEASEGNILILNYEDDSDCASGVNCDYSIRMRIYVDKEIVEEQSATFAGSVSSANISYTF</sequence>
<evidence type="ECO:0000313" key="1">
    <source>
        <dbReference type="EMBL" id="VVU99156.1"/>
    </source>
</evidence>
<comment type="caution">
    <text evidence="1">The sequence shown here is derived from an EMBL/GenBank/DDBJ whole genome shotgun (WGS) entry which is preliminary data.</text>
</comment>